<proteinExistence type="inferred from homology"/>
<evidence type="ECO:0000256" key="1">
    <source>
        <dbReference type="ARBA" id="ARBA00004173"/>
    </source>
</evidence>
<dbReference type="Proteomes" id="UP000789739">
    <property type="component" value="Unassembled WGS sequence"/>
</dbReference>
<evidence type="ECO:0000259" key="5">
    <source>
        <dbReference type="SMART" id="SM01238"/>
    </source>
</evidence>
<sequence length="103" mass="12259">MLQFRTLRFFSITHNYIPIRRYSDLPLIANRKEVPPPRGNISTPKDFLERIGRGCVGLADKFQDWEHLFTATSLEMKSKMGLAAKERKWILRWREHYRKGIDP</sequence>
<evidence type="ECO:0000256" key="4">
    <source>
        <dbReference type="ARBA" id="ARBA00035129"/>
    </source>
</evidence>
<dbReference type="PANTHER" id="PTHR28235">
    <property type="entry name" value="PROTEIN FYV4, MITOCHONDRIAL"/>
    <property type="match status" value="1"/>
</dbReference>
<comment type="caution">
    <text evidence="6">The sequence shown here is derived from an EMBL/GenBank/DDBJ whole genome shotgun (WGS) entry which is preliminary data.</text>
</comment>
<protein>
    <recommendedName>
        <fullName evidence="4">Small ribosomal subunit protein mS41</fullName>
    </recommendedName>
</protein>
<dbReference type="Pfam" id="PF09597">
    <property type="entry name" value="SAM_Ribosomal_mS41"/>
    <property type="match status" value="1"/>
</dbReference>
<evidence type="ECO:0000313" key="6">
    <source>
        <dbReference type="EMBL" id="CAG8459340.1"/>
    </source>
</evidence>
<dbReference type="SMART" id="SM01238">
    <property type="entry name" value="IGR"/>
    <property type="match status" value="1"/>
</dbReference>
<dbReference type="InterPro" id="IPR039603">
    <property type="entry name" value="Ribosomal_mS41"/>
</dbReference>
<comment type="similarity">
    <text evidence="2">Belongs to the mitochondrion-specific ribosomal protein mS41 family.</text>
</comment>
<keyword evidence="3" id="KW-0496">Mitochondrion</keyword>
<evidence type="ECO:0000256" key="3">
    <source>
        <dbReference type="ARBA" id="ARBA00023128"/>
    </source>
</evidence>
<reference evidence="6" key="1">
    <citation type="submission" date="2021-06" db="EMBL/GenBank/DDBJ databases">
        <authorList>
            <person name="Kallberg Y."/>
            <person name="Tangrot J."/>
            <person name="Rosling A."/>
        </authorList>
    </citation>
    <scope>NUCLEOTIDE SEQUENCE</scope>
    <source>
        <strain evidence="6">BR232B</strain>
    </source>
</reference>
<dbReference type="OrthoDB" id="18595at2759"/>
<feature type="domain" description="Small ribosomal subunit protein mS41 SAM" evidence="5">
    <location>
        <begin position="44"/>
        <end position="100"/>
    </location>
</feature>
<dbReference type="InterPro" id="IPR019083">
    <property type="entry name" value="SAM_Ribosomal_mS41"/>
</dbReference>
<name>A0A9N8VNZ6_9GLOM</name>
<dbReference type="PANTHER" id="PTHR28235:SF1">
    <property type="entry name" value="SMALL RIBOSOMAL SUBUNIT PROTEIN MS41"/>
    <property type="match status" value="1"/>
</dbReference>
<evidence type="ECO:0000256" key="2">
    <source>
        <dbReference type="ARBA" id="ARBA00010492"/>
    </source>
</evidence>
<keyword evidence="7" id="KW-1185">Reference proteome</keyword>
<organism evidence="6 7">
    <name type="scientific">Paraglomus brasilianum</name>
    <dbReference type="NCBI Taxonomy" id="144538"/>
    <lineage>
        <taxon>Eukaryota</taxon>
        <taxon>Fungi</taxon>
        <taxon>Fungi incertae sedis</taxon>
        <taxon>Mucoromycota</taxon>
        <taxon>Glomeromycotina</taxon>
        <taxon>Glomeromycetes</taxon>
        <taxon>Paraglomerales</taxon>
        <taxon>Paraglomeraceae</taxon>
        <taxon>Paraglomus</taxon>
    </lineage>
</organism>
<dbReference type="AlphaFoldDB" id="A0A9N8VNZ6"/>
<comment type="subcellular location">
    <subcellularLocation>
        <location evidence="1">Mitochondrion</location>
    </subcellularLocation>
</comment>
<gene>
    <name evidence="6" type="ORF">PBRASI_LOCUS494</name>
</gene>
<evidence type="ECO:0000313" key="7">
    <source>
        <dbReference type="Proteomes" id="UP000789739"/>
    </source>
</evidence>
<accession>A0A9N8VNZ6</accession>
<dbReference type="GO" id="GO:0005739">
    <property type="term" value="C:mitochondrion"/>
    <property type="evidence" value="ECO:0007669"/>
    <property type="project" value="UniProtKB-SubCell"/>
</dbReference>
<dbReference type="EMBL" id="CAJVPI010000024">
    <property type="protein sequence ID" value="CAG8459340.1"/>
    <property type="molecule type" value="Genomic_DNA"/>
</dbReference>